<evidence type="ECO:0000313" key="6">
    <source>
        <dbReference type="Proteomes" id="UP000249739"/>
    </source>
</evidence>
<sequence>MMSFANLPYRPCVGLAIFNREGKVLVAERLDNNTAWQMPQGGIDEGEDLTEAAFREMKEEIGTDKAEILEIMQTPLLYDLPPELLGRLWGGKYRGQEQIWIALRFTGDDNDIDLNAHEPAEFSRWQWVDLVETVNLIVPFKRDTYSKIIKEFLKYTI</sequence>
<proteinExistence type="inferred from homology"/>
<dbReference type="SUPFAM" id="SSF55811">
    <property type="entry name" value="Nudix"/>
    <property type="match status" value="1"/>
</dbReference>
<dbReference type="AlphaFoldDB" id="A0A2W5FI80"/>
<accession>A0A2W5FI80</accession>
<dbReference type="GO" id="GO:0034432">
    <property type="term" value="F:bis(5'-adenosyl)-pentaphosphatase activity"/>
    <property type="evidence" value="ECO:0007669"/>
    <property type="project" value="TreeGrafter"/>
</dbReference>
<dbReference type="InterPro" id="IPR022927">
    <property type="entry name" value="RppH"/>
</dbReference>
<dbReference type="CDD" id="cd03671">
    <property type="entry name" value="NUDIX_Ap4A_hydrolase_plant_like"/>
    <property type="match status" value="1"/>
</dbReference>
<dbReference type="GO" id="GO:0008893">
    <property type="term" value="F:guanosine-3',5'-bis(diphosphate) 3'-diphosphatase activity"/>
    <property type="evidence" value="ECO:0007669"/>
    <property type="project" value="TreeGrafter"/>
</dbReference>
<dbReference type="HAMAP" id="MF_00298">
    <property type="entry name" value="Nudix_RppH"/>
    <property type="match status" value="1"/>
</dbReference>
<dbReference type="PANTHER" id="PTHR11839">
    <property type="entry name" value="UDP/ADP-SUGAR PYROPHOSPHATASE"/>
    <property type="match status" value="1"/>
</dbReference>
<reference evidence="5 6" key="1">
    <citation type="submission" date="2017-08" db="EMBL/GenBank/DDBJ databases">
        <title>Infants hospitalized years apart are colonized by the same room-sourced microbial strains.</title>
        <authorList>
            <person name="Brooks B."/>
            <person name="Olm M.R."/>
            <person name="Firek B.A."/>
            <person name="Baker R."/>
            <person name="Thomas B.C."/>
            <person name="Morowitz M.J."/>
            <person name="Banfield J.F."/>
        </authorList>
    </citation>
    <scope>NUCLEOTIDE SEQUENCE [LARGE SCALE GENOMIC DNA]</scope>
    <source>
        <strain evidence="5">S2_006_000_R2_64</strain>
    </source>
</reference>
<keyword evidence="2 3" id="KW-0378">Hydrolase</keyword>
<dbReference type="EC" id="3.6.1.-" evidence="3"/>
<comment type="cofactor">
    <cofactor evidence="1">
        <name>Mn(2+)</name>
        <dbReference type="ChEBI" id="CHEBI:29035"/>
    </cofactor>
</comment>
<dbReference type="InterPro" id="IPR020476">
    <property type="entry name" value="Nudix_hydrolase"/>
</dbReference>
<dbReference type="NCBIfam" id="NF001936">
    <property type="entry name" value="PRK00714.1-3"/>
    <property type="match status" value="1"/>
</dbReference>
<comment type="similarity">
    <text evidence="3">Belongs to the Nudix hydrolase family. RppH subfamily.</text>
</comment>
<dbReference type="InterPro" id="IPR020084">
    <property type="entry name" value="NUDIX_hydrolase_CS"/>
</dbReference>
<dbReference type="EMBL" id="QFOT01000154">
    <property type="protein sequence ID" value="PZP54044.1"/>
    <property type="molecule type" value="Genomic_DNA"/>
</dbReference>
<evidence type="ECO:0000259" key="4">
    <source>
        <dbReference type="PROSITE" id="PS51462"/>
    </source>
</evidence>
<dbReference type="GO" id="GO:0006753">
    <property type="term" value="P:nucleoside phosphate metabolic process"/>
    <property type="evidence" value="ECO:0007669"/>
    <property type="project" value="TreeGrafter"/>
</dbReference>
<dbReference type="InterPro" id="IPR015797">
    <property type="entry name" value="NUDIX_hydrolase-like_dom_sf"/>
</dbReference>
<feature type="domain" description="Nudix hydrolase" evidence="4">
    <location>
        <begin position="8"/>
        <end position="150"/>
    </location>
</feature>
<protein>
    <recommendedName>
        <fullName evidence="3">RNA pyrophosphohydrolase</fullName>
        <ecNumber evidence="3">3.6.1.-</ecNumber>
    </recommendedName>
    <alternativeName>
        <fullName evidence="3">(Di)nucleoside polyphosphate hydrolase</fullName>
    </alternativeName>
</protein>
<dbReference type="Proteomes" id="UP000249739">
    <property type="component" value="Unassembled WGS sequence"/>
</dbReference>
<comment type="caution">
    <text evidence="5">The sequence shown here is derived from an EMBL/GenBank/DDBJ whole genome shotgun (WGS) entry which is preliminary data.</text>
</comment>
<dbReference type="Pfam" id="PF00293">
    <property type="entry name" value="NUDIX"/>
    <property type="match status" value="1"/>
</dbReference>
<comment type="function">
    <text evidence="3">Accelerates the degradation of transcripts by removing pyrophosphate from the 5'-end of triphosphorylated RNA, leading to a more labile monophosphorylated state that can stimulate subsequent ribonuclease cleavage.</text>
</comment>
<evidence type="ECO:0000256" key="3">
    <source>
        <dbReference type="HAMAP-Rule" id="MF_00298"/>
    </source>
</evidence>
<dbReference type="PANTHER" id="PTHR11839:SF22">
    <property type="entry name" value="NUDIX HYDROLASE 26, CHLOROPLASTIC"/>
    <property type="match status" value="1"/>
</dbReference>
<gene>
    <name evidence="3" type="primary">rppH</name>
    <name evidence="3" type="synonym">nudH</name>
    <name evidence="5" type="ORF">DI586_10375</name>
</gene>
<dbReference type="PROSITE" id="PS00893">
    <property type="entry name" value="NUDIX_BOX"/>
    <property type="match status" value="1"/>
</dbReference>
<dbReference type="PRINTS" id="PR00502">
    <property type="entry name" value="NUDIXFAMILY"/>
</dbReference>
<name>A0A2W5FI80_9BACT</name>
<comment type="cofactor">
    <cofactor evidence="3">
        <name>a divalent metal cation</name>
        <dbReference type="ChEBI" id="CHEBI:60240"/>
    </cofactor>
</comment>
<evidence type="ECO:0000313" key="5">
    <source>
        <dbReference type="EMBL" id="PZP54044.1"/>
    </source>
</evidence>
<dbReference type="NCBIfam" id="NF001938">
    <property type="entry name" value="PRK00714.1-5"/>
    <property type="match status" value="1"/>
</dbReference>
<dbReference type="InterPro" id="IPR000086">
    <property type="entry name" value="NUDIX_hydrolase_dom"/>
</dbReference>
<dbReference type="Gene3D" id="3.90.79.10">
    <property type="entry name" value="Nucleoside Triphosphate Pyrophosphohydrolase"/>
    <property type="match status" value="1"/>
</dbReference>
<organism evidence="5 6">
    <name type="scientific">Micavibrio aeruginosavorus</name>
    <dbReference type="NCBI Taxonomy" id="349221"/>
    <lineage>
        <taxon>Bacteria</taxon>
        <taxon>Pseudomonadati</taxon>
        <taxon>Bdellovibrionota</taxon>
        <taxon>Bdellovibrionia</taxon>
        <taxon>Bdellovibrionales</taxon>
        <taxon>Pseudobdellovibrionaceae</taxon>
        <taxon>Micavibrio</taxon>
    </lineage>
</organism>
<feature type="short sequence motif" description="Nudix box" evidence="3">
    <location>
        <begin position="41"/>
        <end position="62"/>
    </location>
</feature>
<dbReference type="PROSITE" id="PS51462">
    <property type="entry name" value="NUDIX"/>
    <property type="match status" value="1"/>
</dbReference>
<dbReference type="GO" id="GO:0019693">
    <property type="term" value="P:ribose phosphate metabolic process"/>
    <property type="evidence" value="ECO:0007669"/>
    <property type="project" value="TreeGrafter"/>
</dbReference>
<evidence type="ECO:0000256" key="2">
    <source>
        <dbReference type="ARBA" id="ARBA00022801"/>
    </source>
</evidence>
<evidence type="ECO:0000256" key="1">
    <source>
        <dbReference type="ARBA" id="ARBA00001936"/>
    </source>
</evidence>